<dbReference type="PANTHER" id="PTHR33371">
    <property type="entry name" value="INTERMEMBRANE PHOSPHOLIPID TRANSPORT SYSTEM BINDING PROTEIN MLAD-RELATED"/>
    <property type="match status" value="1"/>
</dbReference>
<sequence>MTFSGPYRVSVVLDNATNVIIGSMVKVNGFDAGEVESIAVRDGRAELVLRLDSDFAPLHDGATTKIIWKALLGERLVELTDGPVTNAEIPDGGMLRAEQPSPVELDTVLAALDQPTRDQVNSLIRNLESTLSGSEAGLNATLKTAGPALAATGDVLRGIGTDGEAIRQLVTQLNATMGILARRDGDVERIVRQLGGAVGQAVAQREALGQVVQELPGTLRQARTTLGNVPDSVDAALPLLDALAPATGRLPSVAQNLQPLLADLRPAMADLRPTLGSAAELLQYTPGLLDSGAATLPAIDETLVGLTPALDYLRPYSPELAGFLTNWGSAVANYDANGHYARIYITGGLENGNINPGVLPPGTSKNLTPLPGELVGQPWSDAFGEGMR</sequence>
<accession>A0A848DAC4</accession>
<evidence type="ECO:0000313" key="3">
    <source>
        <dbReference type="Proteomes" id="UP000586918"/>
    </source>
</evidence>
<gene>
    <name evidence="2" type="ORF">HF519_01255</name>
</gene>
<dbReference type="AlphaFoldDB" id="A0A848DAC4"/>
<dbReference type="InterPro" id="IPR003399">
    <property type="entry name" value="Mce/MlaD"/>
</dbReference>
<organism evidence="2 3">
    <name type="scientific">Pseudonocardia bannensis</name>
    <dbReference type="NCBI Taxonomy" id="630973"/>
    <lineage>
        <taxon>Bacteria</taxon>
        <taxon>Bacillati</taxon>
        <taxon>Actinomycetota</taxon>
        <taxon>Actinomycetes</taxon>
        <taxon>Pseudonocardiales</taxon>
        <taxon>Pseudonocardiaceae</taxon>
        <taxon>Pseudonocardia</taxon>
    </lineage>
</organism>
<evidence type="ECO:0000313" key="2">
    <source>
        <dbReference type="EMBL" id="NMH90243.1"/>
    </source>
</evidence>
<name>A0A848DAC4_9PSEU</name>
<proteinExistence type="predicted"/>
<dbReference type="Proteomes" id="UP000586918">
    <property type="component" value="Unassembled WGS sequence"/>
</dbReference>
<evidence type="ECO:0000259" key="1">
    <source>
        <dbReference type="Pfam" id="PF02470"/>
    </source>
</evidence>
<dbReference type="PANTHER" id="PTHR33371:SF4">
    <property type="entry name" value="INTERMEMBRANE PHOSPHOLIPID TRANSPORT SYSTEM BINDING PROTEIN MLAD"/>
    <property type="match status" value="1"/>
</dbReference>
<dbReference type="Pfam" id="PF02470">
    <property type="entry name" value="MlaD"/>
    <property type="match status" value="1"/>
</dbReference>
<feature type="domain" description="Mce/MlaD" evidence="1">
    <location>
        <begin position="6"/>
        <end position="82"/>
    </location>
</feature>
<keyword evidence="3" id="KW-1185">Reference proteome</keyword>
<dbReference type="InterPro" id="IPR052336">
    <property type="entry name" value="MlaD_Phospholipid_Transporter"/>
</dbReference>
<reference evidence="2 3" key="1">
    <citation type="submission" date="2020-04" db="EMBL/GenBank/DDBJ databases">
        <authorList>
            <person name="Klaysubun C."/>
            <person name="Duangmal K."/>
            <person name="Lipun K."/>
        </authorList>
    </citation>
    <scope>NUCLEOTIDE SEQUENCE [LARGE SCALE GENOMIC DNA]</scope>
    <source>
        <strain evidence="2 3">DSM 45300</strain>
    </source>
</reference>
<comment type="caution">
    <text evidence="2">The sequence shown here is derived from an EMBL/GenBank/DDBJ whole genome shotgun (WGS) entry which is preliminary data.</text>
</comment>
<dbReference type="EMBL" id="JAAXKZ010000002">
    <property type="protein sequence ID" value="NMH90243.1"/>
    <property type="molecule type" value="Genomic_DNA"/>
</dbReference>
<protein>
    <submittedName>
        <fullName evidence="2">MCE family protein</fullName>
    </submittedName>
</protein>